<feature type="domain" description="RWD" evidence="11">
    <location>
        <begin position="13"/>
        <end position="139"/>
    </location>
</feature>
<evidence type="ECO:0000313" key="14">
    <source>
        <dbReference type="Proteomes" id="UP001175271"/>
    </source>
</evidence>
<evidence type="ECO:0000256" key="4">
    <source>
        <dbReference type="ARBA" id="ARBA00022737"/>
    </source>
</evidence>
<keyword evidence="4" id="KW-0677">Repeat</keyword>
<dbReference type="Pfam" id="PF22191">
    <property type="entry name" value="IBR_1"/>
    <property type="match status" value="1"/>
</dbReference>
<keyword evidence="3" id="KW-0479">Metal-binding</keyword>
<dbReference type="PROSITE" id="PS51873">
    <property type="entry name" value="TRIAD"/>
    <property type="match status" value="1"/>
</dbReference>
<dbReference type="InterPro" id="IPR031128">
    <property type="entry name" value="RNF14_RING-HC_Zfn"/>
</dbReference>
<dbReference type="Pfam" id="PF01485">
    <property type="entry name" value="IBR"/>
    <property type="match status" value="1"/>
</dbReference>
<keyword evidence="14" id="KW-1185">Reference proteome</keyword>
<name>A0AA39GW19_9BILA</name>
<dbReference type="PROSITE" id="PS50908">
    <property type="entry name" value="RWD"/>
    <property type="match status" value="1"/>
</dbReference>
<evidence type="ECO:0000313" key="13">
    <source>
        <dbReference type="EMBL" id="KAK0394615.1"/>
    </source>
</evidence>
<dbReference type="SMART" id="SM00184">
    <property type="entry name" value="RING"/>
    <property type="match status" value="1"/>
</dbReference>
<dbReference type="AlphaFoldDB" id="A0AA39GW19"/>
<comment type="caution">
    <text evidence="13">The sequence shown here is derived from an EMBL/GenBank/DDBJ whole genome shotgun (WGS) entry which is preliminary data.</text>
</comment>
<dbReference type="Gene3D" id="3.10.110.10">
    <property type="entry name" value="Ubiquitin Conjugating Enzyme"/>
    <property type="match status" value="1"/>
</dbReference>
<organism evidence="13 14">
    <name type="scientific">Steinernema hermaphroditum</name>
    <dbReference type="NCBI Taxonomy" id="289476"/>
    <lineage>
        <taxon>Eukaryota</taxon>
        <taxon>Metazoa</taxon>
        <taxon>Ecdysozoa</taxon>
        <taxon>Nematoda</taxon>
        <taxon>Chromadorea</taxon>
        <taxon>Rhabditida</taxon>
        <taxon>Tylenchina</taxon>
        <taxon>Panagrolaimomorpha</taxon>
        <taxon>Strongyloidoidea</taxon>
        <taxon>Steinernematidae</taxon>
        <taxon>Steinernema</taxon>
    </lineage>
</organism>
<dbReference type="CDD" id="cd23820">
    <property type="entry name" value="RWD_RNF14"/>
    <property type="match status" value="1"/>
</dbReference>
<evidence type="ECO:0000256" key="3">
    <source>
        <dbReference type="ARBA" id="ARBA00022723"/>
    </source>
</evidence>
<dbReference type="PROSITE" id="PS00518">
    <property type="entry name" value="ZF_RING_1"/>
    <property type="match status" value="1"/>
</dbReference>
<evidence type="ECO:0000259" key="10">
    <source>
        <dbReference type="PROSITE" id="PS50089"/>
    </source>
</evidence>
<evidence type="ECO:0000256" key="7">
    <source>
        <dbReference type="ARBA" id="ARBA00022833"/>
    </source>
</evidence>
<dbReference type="SMART" id="SM00647">
    <property type="entry name" value="IBR"/>
    <property type="match status" value="2"/>
</dbReference>
<evidence type="ECO:0000256" key="9">
    <source>
        <dbReference type="PROSITE-ProRule" id="PRU00175"/>
    </source>
</evidence>
<dbReference type="InterPro" id="IPR002867">
    <property type="entry name" value="IBR_dom"/>
</dbReference>
<keyword evidence="2" id="KW-0808">Transferase</keyword>
<dbReference type="Gene3D" id="3.30.40.10">
    <property type="entry name" value="Zinc/RING finger domain, C3HC4 (zinc finger)"/>
    <property type="match status" value="1"/>
</dbReference>
<dbReference type="GO" id="GO:0008270">
    <property type="term" value="F:zinc ion binding"/>
    <property type="evidence" value="ECO:0007669"/>
    <property type="project" value="UniProtKB-KW"/>
</dbReference>
<dbReference type="GO" id="GO:0016740">
    <property type="term" value="F:transferase activity"/>
    <property type="evidence" value="ECO:0007669"/>
    <property type="project" value="UniProtKB-KW"/>
</dbReference>
<reference evidence="13" key="1">
    <citation type="submission" date="2023-06" db="EMBL/GenBank/DDBJ databases">
        <title>Genomic analysis of the entomopathogenic nematode Steinernema hermaphroditum.</title>
        <authorList>
            <person name="Schwarz E.M."/>
            <person name="Heppert J.K."/>
            <person name="Baniya A."/>
            <person name="Schwartz H.T."/>
            <person name="Tan C.-H."/>
            <person name="Antoshechkin I."/>
            <person name="Sternberg P.W."/>
            <person name="Goodrich-Blair H."/>
            <person name="Dillman A.R."/>
        </authorList>
    </citation>
    <scope>NUCLEOTIDE SEQUENCE</scope>
    <source>
        <strain evidence="13">PS9179</strain>
        <tissue evidence="13">Whole animal</tissue>
    </source>
</reference>
<dbReference type="CDD" id="cd16628">
    <property type="entry name" value="RING-HC_RBR_RNF14"/>
    <property type="match status" value="1"/>
</dbReference>
<evidence type="ECO:0000259" key="12">
    <source>
        <dbReference type="PROSITE" id="PS51873"/>
    </source>
</evidence>
<evidence type="ECO:0000256" key="6">
    <source>
        <dbReference type="ARBA" id="ARBA00022786"/>
    </source>
</evidence>
<accession>A0AA39GW19</accession>
<dbReference type="CDD" id="cd20341">
    <property type="entry name" value="BRcat_RBR_RNF14"/>
    <property type="match status" value="1"/>
</dbReference>
<dbReference type="InterPro" id="IPR051628">
    <property type="entry name" value="LUBAC_E3_Ligases"/>
</dbReference>
<dbReference type="SMART" id="SM00591">
    <property type="entry name" value="RWD"/>
    <property type="match status" value="1"/>
</dbReference>
<keyword evidence="6" id="KW-0833">Ubl conjugation pathway</keyword>
<keyword evidence="7" id="KW-0862">Zinc</keyword>
<dbReference type="InterPro" id="IPR017907">
    <property type="entry name" value="Znf_RING_CS"/>
</dbReference>
<dbReference type="PROSITE" id="PS50089">
    <property type="entry name" value="ZF_RING_2"/>
    <property type="match status" value="1"/>
</dbReference>
<dbReference type="PANTHER" id="PTHR22770">
    <property type="entry name" value="UBIQUITIN CONJUGATING ENZYME 7 INTERACTING PROTEIN-RELATED"/>
    <property type="match status" value="1"/>
</dbReference>
<dbReference type="InterPro" id="IPR001841">
    <property type="entry name" value="Znf_RING"/>
</dbReference>
<comment type="similarity">
    <text evidence="8">Belongs to the RBR family. RNF14 subfamily.</text>
</comment>
<dbReference type="PANTHER" id="PTHR22770:SF47">
    <property type="entry name" value="E3 UBIQUITIN-PROTEIN LIGASE RNF216"/>
    <property type="match status" value="1"/>
</dbReference>
<evidence type="ECO:0000256" key="5">
    <source>
        <dbReference type="ARBA" id="ARBA00022771"/>
    </source>
</evidence>
<dbReference type="Pfam" id="PF05773">
    <property type="entry name" value="RWD"/>
    <property type="match status" value="1"/>
</dbReference>
<dbReference type="Proteomes" id="UP001175271">
    <property type="component" value="Unassembled WGS sequence"/>
</dbReference>
<feature type="domain" description="RING-type" evidence="12">
    <location>
        <begin position="182"/>
        <end position="431"/>
    </location>
</feature>
<dbReference type="InterPro" id="IPR047548">
    <property type="entry name" value="Rcat_RBR_RNF14"/>
</dbReference>
<sequence length="469" mass="53666">MASDYGNRQQQLDEMSALQSMYEDKKGVFEYGEGTELISGRLRVDLPRLATPLRLNLKTETSEIKKYALNFAAPIDVYFKLPEKYPSFRTPRIKLTALWLTRHLKAKLMRKIIKCCKENIGMGMLFFVMQTIIDETNDMTRFAREIDLNGFNVERSGLTAAKRLELLQKADEEGDTAEFENTNYECEVCFENVLGKDCTRFLPCKHVFCRACATSYFKTNLNDSTVKLLECMQDGCQSIAADVELRKCLTEEELERYQSIVFRNALEAMGDVVICARMSCQLPVIIEQSDPSSSYSTIAQCAECRYAFCLLCRRVNHGIEPCRLNNGLKEVIEQYDNGTEAQQKELEKRYGGQKRFRALASQYKSEQWMLQNSKTCPRCNAGIERSSGCNKMQCTKCNCNFCWLCRGILDPRNPYDHYADGDSNGSCGNRLFEGTEMELDTGSDEEFVDYEFMDSDEEGENFVEFMGGI</sequence>
<comment type="pathway">
    <text evidence="1">Protein modification; protein ubiquitination.</text>
</comment>
<feature type="domain" description="RING-type" evidence="10">
    <location>
        <begin position="186"/>
        <end position="234"/>
    </location>
</feature>
<evidence type="ECO:0000259" key="11">
    <source>
        <dbReference type="PROSITE" id="PS50908"/>
    </source>
</evidence>
<dbReference type="InterPro" id="IPR016135">
    <property type="entry name" value="UBQ-conjugating_enzyme/RWD"/>
</dbReference>
<keyword evidence="5 9" id="KW-0863">Zinc-finger</keyword>
<evidence type="ECO:0000256" key="1">
    <source>
        <dbReference type="ARBA" id="ARBA00004906"/>
    </source>
</evidence>
<dbReference type="SUPFAM" id="SSF54495">
    <property type="entry name" value="UBC-like"/>
    <property type="match status" value="1"/>
</dbReference>
<dbReference type="Gene3D" id="1.20.120.1750">
    <property type="match status" value="1"/>
</dbReference>
<dbReference type="SUPFAM" id="SSF57850">
    <property type="entry name" value="RING/U-box"/>
    <property type="match status" value="3"/>
</dbReference>
<evidence type="ECO:0000256" key="2">
    <source>
        <dbReference type="ARBA" id="ARBA00022679"/>
    </source>
</evidence>
<evidence type="ECO:0008006" key="15">
    <source>
        <dbReference type="Google" id="ProtNLM"/>
    </source>
</evidence>
<dbReference type="EMBL" id="JAUCMV010000005">
    <property type="protein sequence ID" value="KAK0394615.1"/>
    <property type="molecule type" value="Genomic_DNA"/>
</dbReference>
<dbReference type="CDD" id="cd20354">
    <property type="entry name" value="Rcat_RBR_RNF14"/>
    <property type="match status" value="1"/>
</dbReference>
<protein>
    <recommendedName>
        <fullName evidence="15">RBR-type E3 ubiquitin transferase</fullName>
    </recommendedName>
</protein>
<proteinExistence type="inferred from homology"/>
<gene>
    <name evidence="13" type="ORF">QR680_000836</name>
</gene>
<evidence type="ECO:0000256" key="8">
    <source>
        <dbReference type="ARBA" id="ARBA00044508"/>
    </source>
</evidence>
<dbReference type="InterPro" id="IPR006575">
    <property type="entry name" value="RWD_dom"/>
</dbReference>
<dbReference type="InterPro" id="IPR044066">
    <property type="entry name" value="TRIAD_supradom"/>
</dbReference>
<dbReference type="InterPro" id="IPR013083">
    <property type="entry name" value="Znf_RING/FYVE/PHD"/>
</dbReference>